<evidence type="ECO:0000313" key="2">
    <source>
        <dbReference type="EMBL" id="MCD1609787.1"/>
    </source>
</evidence>
<dbReference type="GO" id="GO:0003677">
    <property type="term" value="F:DNA binding"/>
    <property type="evidence" value="ECO:0007669"/>
    <property type="project" value="InterPro"/>
</dbReference>
<reference evidence="2" key="1">
    <citation type="submission" date="2021-08" db="EMBL/GenBank/DDBJ databases">
        <title>Isolation and characterization of neutrophilic mixotrophic iron-oxidizing bacteria from deep-sea hydrothermal vents.</title>
        <authorList>
            <person name="He Y."/>
        </authorList>
    </citation>
    <scope>NUCLEOTIDE SEQUENCE</scope>
    <source>
        <strain evidence="2">IOP_13</strain>
    </source>
</reference>
<accession>A0A9X1SQ96</accession>
<dbReference type="SUPFAM" id="SSF53098">
    <property type="entry name" value="Ribonuclease H-like"/>
    <property type="match status" value="1"/>
</dbReference>
<dbReference type="RefSeq" id="WP_196740286.1">
    <property type="nucleotide sequence ID" value="NZ_DALZJP010000024.1"/>
</dbReference>
<dbReference type="EMBL" id="JAINWF010000012">
    <property type="protein sequence ID" value="MCD1609787.1"/>
    <property type="molecule type" value="Genomic_DNA"/>
</dbReference>
<name>A0A9X1SQ96_9GAMM</name>
<evidence type="ECO:0000313" key="3">
    <source>
        <dbReference type="Proteomes" id="UP001138989"/>
    </source>
</evidence>
<proteinExistence type="predicted"/>
<dbReference type="PANTHER" id="PTHR37529">
    <property type="entry name" value="TRANSPOSASE INSG FOR INSERTION SEQUENCE ELEMENT IS4-RELATED"/>
    <property type="match status" value="1"/>
</dbReference>
<evidence type="ECO:0000259" key="1">
    <source>
        <dbReference type="Pfam" id="PF01609"/>
    </source>
</evidence>
<sequence length="238" mass="27080">MDKGHSEAGSLIERLYGSDALTISPGVSPKTRLLALTVWPLCIYRPHTTCRPLEMRARLLRKMIKGKMVSVLTSMVDPLRFPGGEIVDLYSQRWEIELGYRAIKQRLLGGEYTLRSKTPEMIAQELWGVLLGYNLLRYQMVLMSRQCPGVYPCEMSFTACSWAILGLLHGTSLNHPGNLPGFLRDLQASAARYVLPHRRPDRWFPRAVVGHAVKSTHRRHLVRIETRTGPHVHWGICQ</sequence>
<protein>
    <submittedName>
        <fullName evidence="2">Transposase</fullName>
    </submittedName>
</protein>
<gene>
    <name evidence="2" type="ORF">K7H17_18180</name>
</gene>
<comment type="caution">
    <text evidence="2">The sequence shown here is derived from an EMBL/GenBank/DDBJ whole genome shotgun (WGS) entry which is preliminary data.</text>
</comment>
<dbReference type="GO" id="GO:0006313">
    <property type="term" value="P:DNA transposition"/>
    <property type="evidence" value="ECO:0007669"/>
    <property type="project" value="InterPro"/>
</dbReference>
<dbReference type="GO" id="GO:0004803">
    <property type="term" value="F:transposase activity"/>
    <property type="evidence" value="ECO:0007669"/>
    <property type="project" value="InterPro"/>
</dbReference>
<keyword evidence="3" id="KW-1185">Reference proteome</keyword>
<feature type="domain" description="Transposase IS4-like" evidence="1">
    <location>
        <begin position="44"/>
        <end position="135"/>
    </location>
</feature>
<dbReference type="Pfam" id="PF01609">
    <property type="entry name" value="DDE_Tnp_1"/>
    <property type="match status" value="1"/>
</dbReference>
<dbReference type="Proteomes" id="UP001138989">
    <property type="component" value="Unassembled WGS sequence"/>
</dbReference>
<dbReference type="InterPro" id="IPR002559">
    <property type="entry name" value="Transposase_11"/>
</dbReference>
<dbReference type="AlphaFoldDB" id="A0A9X1SQ96"/>
<organism evidence="2 3">
    <name type="scientific">Stutzerimonas kunmingensis</name>
    <dbReference type="NCBI Taxonomy" id="1211807"/>
    <lineage>
        <taxon>Bacteria</taxon>
        <taxon>Pseudomonadati</taxon>
        <taxon>Pseudomonadota</taxon>
        <taxon>Gammaproteobacteria</taxon>
        <taxon>Pseudomonadales</taxon>
        <taxon>Pseudomonadaceae</taxon>
        <taxon>Stutzerimonas</taxon>
    </lineage>
</organism>
<dbReference type="InterPro" id="IPR012337">
    <property type="entry name" value="RNaseH-like_sf"/>
</dbReference>
<dbReference type="PANTHER" id="PTHR37529:SF1">
    <property type="entry name" value="TRANSPOSASE INSG FOR INSERTION SEQUENCE ELEMENT IS4-RELATED"/>
    <property type="match status" value="1"/>
</dbReference>